<keyword evidence="3" id="KW-0479">Metal-binding</keyword>
<dbReference type="RefSeq" id="WP_248342057.1">
    <property type="nucleotide sequence ID" value="NZ_AP025592.1"/>
</dbReference>
<dbReference type="Gene3D" id="3.40.718.10">
    <property type="entry name" value="Isopropylmalate Dehydrogenase"/>
    <property type="match status" value="1"/>
</dbReference>
<feature type="domain" description="Isopropylmalate dehydrogenase-like" evidence="7">
    <location>
        <begin position="3"/>
        <end position="346"/>
    </location>
</feature>
<organism evidence="8 9">
    <name type="scientific">Anaeromyxobacter paludicola</name>
    <dbReference type="NCBI Taxonomy" id="2918171"/>
    <lineage>
        <taxon>Bacteria</taxon>
        <taxon>Pseudomonadati</taxon>
        <taxon>Myxococcota</taxon>
        <taxon>Myxococcia</taxon>
        <taxon>Myxococcales</taxon>
        <taxon>Cystobacterineae</taxon>
        <taxon>Anaeromyxobacteraceae</taxon>
        <taxon>Anaeromyxobacter</taxon>
    </lineage>
</organism>
<evidence type="ECO:0000313" key="9">
    <source>
        <dbReference type="Proteomes" id="UP001162734"/>
    </source>
</evidence>
<evidence type="ECO:0000313" key="8">
    <source>
        <dbReference type="EMBL" id="BDG09755.1"/>
    </source>
</evidence>
<dbReference type="InterPro" id="IPR050501">
    <property type="entry name" value="ICDH/IPMDH"/>
</dbReference>
<name>A0ABN6N933_9BACT</name>
<comment type="cofactor">
    <cofactor evidence="2">
        <name>Mg(2+)</name>
        <dbReference type="ChEBI" id="CHEBI:18420"/>
    </cofactor>
</comment>
<keyword evidence="4" id="KW-0560">Oxidoreductase</keyword>
<comment type="cofactor">
    <cofactor evidence="1">
        <name>Mn(2+)</name>
        <dbReference type="ChEBI" id="CHEBI:29035"/>
    </cofactor>
</comment>
<keyword evidence="6" id="KW-0464">Manganese</keyword>
<dbReference type="Pfam" id="PF00180">
    <property type="entry name" value="Iso_dh"/>
    <property type="match status" value="1"/>
</dbReference>
<accession>A0ABN6N933</accession>
<proteinExistence type="predicted"/>
<gene>
    <name evidence="8" type="ORF">AMPC_28680</name>
</gene>
<sequence>MARIAVIAGDGVGPEVIPQGVRALEVLSARRGLGLVLEPWPYGADHFLATGETLPEARFEALLRGEYAAVLLGAVGDPRLPDHRHARDILLGLRTRLDLYVNLRPVRLLDDRLTPLKGKTRREVDLVVFRENTEGLYTGAGGRVRPGTPEEVALEQDVNTARGVTRILRAALDFAHAHGKRRVCMSDKSNAMTHAGALWQRLWRELGEGYPELERRHLYVDALCLELVRAPEQFDVVVTSNLFGDVASDVGAAIAGGMGVAASANLNPESGLGLFEPVHGSAPGLAGKDLANPCATFLTCALLLEHLGHPAEARLLEAAVERAAREGRLTPDCGGALGTRAVADFVVEELARTA</sequence>
<evidence type="ECO:0000256" key="4">
    <source>
        <dbReference type="ARBA" id="ARBA00023002"/>
    </source>
</evidence>
<dbReference type="InterPro" id="IPR024084">
    <property type="entry name" value="IsoPropMal-DH-like_dom"/>
</dbReference>
<reference evidence="9" key="1">
    <citation type="journal article" date="2022" name="Int. J. Syst. Evol. Microbiol.">
        <title>Anaeromyxobacter oryzae sp. nov., Anaeromyxobacter diazotrophicus sp. nov. and Anaeromyxobacter paludicola sp. nov., isolated from paddy soils.</title>
        <authorList>
            <person name="Itoh H."/>
            <person name="Xu Z."/>
            <person name="Mise K."/>
            <person name="Masuda Y."/>
            <person name="Ushijima N."/>
            <person name="Hayakawa C."/>
            <person name="Shiratori Y."/>
            <person name="Senoo K."/>
        </authorList>
    </citation>
    <scope>NUCLEOTIDE SEQUENCE [LARGE SCALE GENOMIC DNA]</scope>
    <source>
        <strain evidence="9">Red630</strain>
    </source>
</reference>
<evidence type="ECO:0000256" key="6">
    <source>
        <dbReference type="ARBA" id="ARBA00023211"/>
    </source>
</evidence>
<dbReference type="InterPro" id="IPR019818">
    <property type="entry name" value="IsoCit/isopropylmalate_DH_CS"/>
</dbReference>
<dbReference type="PANTHER" id="PTHR43275">
    <property type="entry name" value="D-MALATE DEHYDROGENASE [DECARBOXYLATING]"/>
    <property type="match status" value="1"/>
</dbReference>
<dbReference type="Proteomes" id="UP001162734">
    <property type="component" value="Chromosome"/>
</dbReference>
<evidence type="ECO:0000256" key="3">
    <source>
        <dbReference type="ARBA" id="ARBA00022723"/>
    </source>
</evidence>
<protein>
    <submittedName>
        <fullName evidence="8">3-isopropylmalate dehydrogenase</fullName>
    </submittedName>
</protein>
<keyword evidence="5" id="KW-0520">NAD</keyword>
<dbReference type="EMBL" id="AP025592">
    <property type="protein sequence ID" value="BDG09755.1"/>
    <property type="molecule type" value="Genomic_DNA"/>
</dbReference>
<evidence type="ECO:0000256" key="2">
    <source>
        <dbReference type="ARBA" id="ARBA00001946"/>
    </source>
</evidence>
<evidence type="ECO:0000256" key="5">
    <source>
        <dbReference type="ARBA" id="ARBA00023027"/>
    </source>
</evidence>
<dbReference type="SUPFAM" id="SSF53659">
    <property type="entry name" value="Isocitrate/Isopropylmalate dehydrogenase-like"/>
    <property type="match status" value="1"/>
</dbReference>
<dbReference type="PROSITE" id="PS00470">
    <property type="entry name" value="IDH_IMDH"/>
    <property type="match status" value="1"/>
</dbReference>
<evidence type="ECO:0000256" key="1">
    <source>
        <dbReference type="ARBA" id="ARBA00001936"/>
    </source>
</evidence>
<dbReference type="PANTHER" id="PTHR43275:SF1">
    <property type="entry name" value="D-MALATE DEHYDROGENASE [DECARBOXYLATING]"/>
    <property type="match status" value="1"/>
</dbReference>
<evidence type="ECO:0000259" key="7">
    <source>
        <dbReference type="SMART" id="SM01329"/>
    </source>
</evidence>
<dbReference type="SMART" id="SM01329">
    <property type="entry name" value="Iso_dh"/>
    <property type="match status" value="1"/>
</dbReference>
<keyword evidence="9" id="KW-1185">Reference proteome</keyword>